<dbReference type="Proteomes" id="UP000886476">
    <property type="component" value="Unassembled WGS sequence"/>
</dbReference>
<reference evidence="1" key="1">
    <citation type="submission" date="2020-05" db="EMBL/GenBank/DDBJ databases">
        <title>Nod-independent and nitrogen-fixing Bradyrhizobium aeschynomene sp. nov. isolated from nodules of Aeschynomene indica.</title>
        <authorList>
            <person name="Zhang Z."/>
        </authorList>
    </citation>
    <scope>NUCLEOTIDE SEQUENCE</scope>
    <source>
        <strain evidence="1">83012</strain>
    </source>
</reference>
<organism evidence="1 2">
    <name type="scientific">Bradyrhizobium aeschynomenes</name>
    <dbReference type="NCBI Taxonomy" id="2734909"/>
    <lineage>
        <taxon>Bacteria</taxon>
        <taxon>Pseudomonadati</taxon>
        <taxon>Pseudomonadota</taxon>
        <taxon>Alphaproteobacteria</taxon>
        <taxon>Hyphomicrobiales</taxon>
        <taxon>Nitrobacteraceae</taxon>
        <taxon>Bradyrhizobium</taxon>
    </lineage>
</organism>
<keyword evidence="2" id="KW-1185">Reference proteome</keyword>
<evidence type="ECO:0000313" key="2">
    <source>
        <dbReference type="Proteomes" id="UP000886476"/>
    </source>
</evidence>
<dbReference type="RefSeq" id="WP_172114984.1">
    <property type="nucleotide sequence ID" value="NZ_JABFDM010000021.1"/>
</dbReference>
<gene>
    <name evidence="1" type="ORF">HL667_32200</name>
</gene>
<accession>A0ABX2CQU3</accession>
<dbReference type="EMBL" id="JABFDN010000021">
    <property type="protein sequence ID" value="NPU69697.1"/>
    <property type="molecule type" value="Genomic_DNA"/>
</dbReference>
<comment type="caution">
    <text evidence="1">The sequence shown here is derived from an EMBL/GenBank/DDBJ whole genome shotgun (WGS) entry which is preliminary data.</text>
</comment>
<sequence length="89" mass="9585">MPLLLFFEKVEASALGCELHILILKGAAELAFTPGVLERKRQAAAEMLETHALLIGQRRRAGLSCDTHDGRLVTSAVAGSNKSSPKERS</sequence>
<protein>
    <submittedName>
        <fullName evidence="1">Uncharacterized protein</fullName>
    </submittedName>
</protein>
<proteinExistence type="predicted"/>
<evidence type="ECO:0000313" key="1">
    <source>
        <dbReference type="EMBL" id="NPU69697.1"/>
    </source>
</evidence>
<name>A0ABX2CQU3_9BRAD</name>